<evidence type="ECO:0000256" key="4">
    <source>
        <dbReference type="HAMAP-Rule" id="MF_00050"/>
    </source>
</evidence>
<keyword evidence="5" id="KW-0496">Mitochondrion</keyword>
<evidence type="ECO:0000256" key="3">
    <source>
        <dbReference type="ARBA" id="ARBA00022917"/>
    </source>
</evidence>
<organism evidence="8">
    <name type="scientific">Porphyridium sordidum</name>
    <name type="common">Red alga</name>
    <dbReference type="NCBI Taxonomy" id="28024"/>
    <lineage>
        <taxon>Eukaryota</taxon>
        <taxon>Rhodophyta</taxon>
        <taxon>Bangiophyceae</taxon>
        <taxon>Porphyridiales</taxon>
        <taxon>Porphyridiaceae</taxon>
        <taxon>Porphyridium</taxon>
    </lineage>
</organism>
<feature type="domain" description="Translation elongation factor EFTs/EF1B dimerisation" evidence="7">
    <location>
        <begin position="55"/>
        <end position="199"/>
    </location>
</feature>
<dbReference type="PANTHER" id="PTHR11741">
    <property type="entry name" value="ELONGATION FACTOR TS"/>
    <property type="match status" value="1"/>
</dbReference>
<keyword evidence="8" id="KW-0934">Plastid</keyword>
<evidence type="ECO:0000256" key="6">
    <source>
        <dbReference type="RuleBase" id="RU000642"/>
    </source>
</evidence>
<evidence type="ECO:0000256" key="5">
    <source>
        <dbReference type="HAMAP-Rule" id="MF_03135"/>
    </source>
</evidence>
<dbReference type="Pfam" id="PF00889">
    <property type="entry name" value="EF_TS"/>
    <property type="match status" value="1"/>
</dbReference>
<dbReference type="InterPro" id="IPR018101">
    <property type="entry name" value="Transl_elong_Ts_CS"/>
</dbReference>
<dbReference type="FunFam" id="1.10.8.10:FF:000001">
    <property type="entry name" value="Elongation factor Ts"/>
    <property type="match status" value="1"/>
</dbReference>
<dbReference type="PANTHER" id="PTHR11741:SF0">
    <property type="entry name" value="ELONGATION FACTOR TS, MITOCHONDRIAL"/>
    <property type="match status" value="1"/>
</dbReference>
<geneLocation type="plastid" evidence="8"/>
<keyword evidence="2 4" id="KW-0251">Elongation factor</keyword>
<evidence type="ECO:0000259" key="7">
    <source>
        <dbReference type="Pfam" id="PF00889"/>
    </source>
</evidence>
<keyword evidence="3 4" id="KW-0648">Protein biosynthesis</keyword>
<name>A0A1C9CDV9_PORSO</name>
<protein>
    <recommendedName>
        <fullName evidence="5">Elongation factor Ts, mitochondrial</fullName>
        <shortName evidence="5">EF-Ts</shortName>
        <shortName evidence="5">EF-TsMt</shortName>
    </recommendedName>
</protein>
<reference evidence="8" key="1">
    <citation type="journal article" date="2016" name="BMC Biol.">
        <title>Parallel evolution of highly conserved plastid genome architecture in red seaweeds and seed plants.</title>
        <authorList>
            <person name="Lee J."/>
            <person name="Cho C.H."/>
            <person name="Park S.I."/>
            <person name="Choi J.W."/>
            <person name="Song H.S."/>
            <person name="West J.A."/>
            <person name="Bhattacharya D."/>
            <person name="Yoon H.S."/>
        </authorList>
    </citation>
    <scope>NUCLEOTIDE SEQUENCE</scope>
</reference>
<dbReference type="CDD" id="cd14275">
    <property type="entry name" value="UBA_EF-Ts"/>
    <property type="match status" value="1"/>
</dbReference>
<gene>
    <name evidence="8" type="primary">tsf</name>
    <name evidence="8" type="ORF">Psor_094</name>
</gene>
<dbReference type="NCBIfam" id="TIGR00116">
    <property type="entry name" value="tsf"/>
    <property type="match status" value="2"/>
</dbReference>
<evidence type="ECO:0000313" key="8">
    <source>
        <dbReference type="EMBL" id="AOM66569.1"/>
    </source>
</evidence>
<evidence type="ECO:0000256" key="2">
    <source>
        <dbReference type="ARBA" id="ARBA00022768"/>
    </source>
</evidence>
<dbReference type="AlphaFoldDB" id="A0A1C9CDV9"/>
<accession>A0A1C9CDV9</accession>
<dbReference type="InterPro" id="IPR001816">
    <property type="entry name" value="Transl_elong_EFTs/EF1B"/>
</dbReference>
<dbReference type="PROSITE" id="PS01126">
    <property type="entry name" value="EF_TS_1"/>
    <property type="match status" value="1"/>
</dbReference>
<keyword evidence="4" id="KW-0963">Cytoplasm</keyword>
<dbReference type="Gene3D" id="1.10.286.20">
    <property type="match status" value="1"/>
</dbReference>
<evidence type="ECO:0000256" key="1">
    <source>
        <dbReference type="ARBA" id="ARBA00005532"/>
    </source>
</evidence>
<comment type="similarity">
    <text evidence="1 4 6">Belongs to the EF-Ts family.</text>
</comment>
<proteinExistence type="inferred from homology"/>
<dbReference type="SUPFAM" id="SSF46934">
    <property type="entry name" value="UBA-like"/>
    <property type="match status" value="1"/>
</dbReference>
<dbReference type="InterPro" id="IPR036402">
    <property type="entry name" value="EF-Ts_dimer_sf"/>
</dbReference>
<dbReference type="Gene3D" id="1.10.8.10">
    <property type="entry name" value="DNA helicase RuvA subunit, C-terminal domain"/>
    <property type="match status" value="1"/>
</dbReference>
<comment type="function">
    <text evidence="4 6">Associates with the EF-Tu.GDP complex and induces the exchange of GDP to GTP. It remains bound to the aminoacyl-tRNA.EF-Tu.GTP complex up to the GTP hydrolysis stage on the ribosome.</text>
</comment>
<dbReference type="Gene3D" id="3.30.479.20">
    <property type="entry name" value="Elongation factor Ts, dimerisation domain"/>
    <property type="match status" value="1"/>
</dbReference>
<dbReference type="GO" id="GO:0003746">
    <property type="term" value="F:translation elongation factor activity"/>
    <property type="evidence" value="ECO:0007669"/>
    <property type="project" value="UniProtKB-UniRule"/>
</dbReference>
<dbReference type="HAMAP" id="MF_00050">
    <property type="entry name" value="EF_Ts"/>
    <property type="match status" value="1"/>
</dbReference>
<dbReference type="EMBL" id="KX284720">
    <property type="protein sequence ID" value="AOM66569.1"/>
    <property type="molecule type" value="Genomic_DNA"/>
</dbReference>
<dbReference type="GO" id="GO:0005739">
    <property type="term" value="C:mitochondrion"/>
    <property type="evidence" value="ECO:0007669"/>
    <property type="project" value="UniProtKB-SubCell"/>
</dbReference>
<dbReference type="RefSeq" id="YP_009297226.1">
    <property type="nucleotide sequence ID" value="NC_031175.1"/>
</dbReference>
<dbReference type="GeneID" id="29073706"/>
<comment type="subcellular location">
    <subcellularLocation>
        <location evidence="4">Cytoplasm</location>
    </subcellularLocation>
    <subcellularLocation>
        <location evidence="5">Mitochondrion</location>
    </subcellularLocation>
</comment>
<dbReference type="PROSITE" id="PS01127">
    <property type="entry name" value="EF_TS_2"/>
    <property type="match status" value="1"/>
</dbReference>
<dbReference type="InterPro" id="IPR014039">
    <property type="entry name" value="Transl_elong_EFTs/EF1B_dimer"/>
</dbReference>
<sequence length="218" mass="24357">MINISAKSVKELREMTGAGMMDCKKALAENEGNTEKAIEALRKKGLASANKKSSRQAAEGIIESYIHTGGKIGILLELNCETDFVARRPEFQALAKDIAMQVAASPDVEFVNTENVSKEFIESESKIQAGREDLKNKPEAIRNKIVQGRIEKRLKEKSLVDQPFIKNPDITIDELIKQNIAKIGENIQIKRFVRFNLGEGVIKEEKNFANEVSEILNK</sequence>
<dbReference type="SUPFAM" id="SSF54713">
    <property type="entry name" value="Elongation factor Ts (EF-Ts), dimerisation domain"/>
    <property type="match status" value="1"/>
</dbReference>
<dbReference type="InterPro" id="IPR009060">
    <property type="entry name" value="UBA-like_sf"/>
</dbReference>